<gene>
    <name evidence="6" type="ORF">H9753_13810</name>
</gene>
<reference evidence="6" key="2">
    <citation type="submission" date="2021-04" db="EMBL/GenBank/DDBJ databases">
        <authorList>
            <person name="Gilroy R."/>
        </authorList>
    </citation>
    <scope>NUCLEOTIDE SEQUENCE</scope>
    <source>
        <strain evidence="6">ChiBcec2-3848</strain>
    </source>
</reference>
<evidence type="ECO:0000256" key="1">
    <source>
        <dbReference type="ARBA" id="ARBA00006930"/>
    </source>
</evidence>
<evidence type="ECO:0000259" key="5">
    <source>
        <dbReference type="Pfam" id="PF13476"/>
    </source>
</evidence>
<dbReference type="Proteomes" id="UP000823886">
    <property type="component" value="Unassembled WGS sequence"/>
</dbReference>
<comment type="similarity">
    <text evidence="1">Belongs to the SMC family. SbcC subfamily.</text>
</comment>
<evidence type="ECO:0000313" key="6">
    <source>
        <dbReference type="EMBL" id="HJC64665.1"/>
    </source>
</evidence>
<comment type="subunit">
    <text evidence="2">Heterodimer of SbcC and SbcD.</text>
</comment>
<dbReference type="Pfam" id="PF13558">
    <property type="entry name" value="SbcC_Walker_B"/>
    <property type="match status" value="1"/>
</dbReference>
<dbReference type="Pfam" id="PF13476">
    <property type="entry name" value="AAA_23"/>
    <property type="match status" value="1"/>
</dbReference>
<keyword evidence="4" id="KW-0175">Coiled coil</keyword>
<evidence type="ECO:0000256" key="4">
    <source>
        <dbReference type="SAM" id="Coils"/>
    </source>
</evidence>
<dbReference type="GO" id="GO:0006302">
    <property type="term" value="P:double-strand break repair"/>
    <property type="evidence" value="ECO:0007669"/>
    <property type="project" value="InterPro"/>
</dbReference>
<feature type="coiled-coil region" evidence="4">
    <location>
        <begin position="820"/>
        <end position="928"/>
    </location>
</feature>
<protein>
    <recommendedName>
        <fullName evidence="3">Nuclease SbcCD subunit C</fullName>
    </recommendedName>
</protein>
<dbReference type="InterPro" id="IPR038729">
    <property type="entry name" value="Rad50/SbcC_AAA"/>
</dbReference>
<dbReference type="Gene3D" id="3.40.50.300">
    <property type="entry name" value="P-loop containing nucleotide triphosphate hydrolases"/>
    <property type="match status" value="2"/>
</dbReference>
<dbReference type="SUPFAM" id="SSF52540">
    <property type="entry name" value="P-loop containing nucleoside triphosphate hydrolases"/>
    <property type="match status" value="1"/>
</dbReference>
<evidence type="ECO:0000256" key="3">
    <source>
        <dbReference type="ARBA" id="ARBA00013368"/>
    </source>
</evidence>
<dbReference type="AlphaFoldDB" id="A0A9D2PSV3"/>
<evidence type="ECO:0000313" key="7">
    <source>
        <dbReference type="Proteomes" id="UP000823886"/>
    </source>
</evidence>
<accession>A0A9D2PSV3</accession>
<feature type="coiled-coil region" evidence="4">
    <location>
        <begin position="209"/>
        <end position="401"/>
    </location>
</feature>
<evidence type="ECO:0000256" key="2">
    <source>
        <dbReference type="ARBA" id="ARBA00011322"/>
    </source>
</evidence>
<dbReference type="PANTHER" id="PTHR32114:SF2">
    <property type="entry name" value="ABC TRANSPORTER ABCH.3"/>
    <property type="match status" value="1"/>
</dbReference>
<organism evidence="6 7">
    <name type="scientific">Candidatus Blautia merdavium</name>
    <dbReference type="NCBI Taxonomy" id="2838494"/>
    <lineage>
        <taxon>Bacteria</taxon>
        <taxon>Bacillati</taxon>
        <taxon>Bacillota</taxon>
        <taxon>Clostridia</taxon>
        <taxon>Lachnospirales</taxon>
        <taxon>Lachnospiraceae</taxon>
        <taxon>Blautia</taxon>
    </lineage>
</organism>
<feature type="coiled-coil region" evidence="4">
    <location>
        <begin position="522"/>
        <end position="559"/>
    </location>
</feature>
<dbReference type="PANTHER" id="PTHR32114">
    <property type="entry name" value="ABC TRANSPORTER ABCH.3"/>
    <property type="match status" value="1"/>
</dbReference>
<feature type="domain" description="Rad50/SbcC-type AAA" evidence="5">
    <location>
        <begin position="5"/>
        <end position="262"/>
    </location>
</feature>
<reference evidence="6" key="1">
    <citation type="journal article" date="2021" name="PeerJ">
        <title>Extensive microbial diversity within the chicken gut microbiome revealed by metagenomics and culture.</title>
        <authorList>
            <person name="Gilroy R."/>
            <person name="Ravi A."/>
            <person name="Getino M."/>
            <person name="Pursley I."/>
            <person name="Horton D.L."/>
            <person name="Alikhan N.F."/>
            <person name="Baker D."/>
            <person name="Gharbi K."/>
            <person name="Hall N."/>
            <person name="Watson M."/>
            <person name="Adriaenssens E.M."/>
            <person name="Foster-Nyarko E."/>
            <person name="Jarju S."/>
            <person name="Secka A."/>
            <person name="Antonio M."/>
            <person name="Oren A."/>
            <person name="Chaudhuri R.R."/>
            <person name="La Ragione R."/>
            <person name="Hildebrand F."/>
            <person name="Pallen M.J."/>
        </authorList>
    </citation>
    <scope>NUCLEOTIDE SEQUENCE</scope>
    <source>
        <strain evidence="6">ChiBcec2-3848</strain>
    </source>
</reference>
<feature type="coiled-coil region" evidence="4">
    <location>
        <begin position="591"/>
        <end position="782"/>
    </location>
</feature>
<comment type="caution">
    <text evidence="6">The sequence shown here is derived from an EMBL/GenBank/DDBJ whole genome shotgun (WGS) entry which is preliminary data.</text>
</comment>
<dbReference type="InterPro" id="IPR027417">
    <property type="entry name" value="P-loop_NTPase"/>
</dbReference>
<dbReference type="GO" id="GO:0016887">
    <property type="term" value="F:ATP hydrolysis activity"/>
    <property type="evidence" value="ECO:0007669"/>
    <property type="project" value="InterPro"/>
</dbReference>
<name>A0A9D2PSV3_9FIRM</name>
<sequence length="1159" mass="132636">MKPIRLKIKGLNSFLEPQEIDFQTLAKDGLFGIFGPTGSGKSTLLDGITLALYGTTARNSSNYIHVSTDKAYVEYLFSVKEKAETIYRVTRSFKRSKEGSIRSDSARLTRLSEEGEQVLADRVGTVNELCRSIIGLNKDDFFRTVVLPQGKFSEFLKLEGKQRNEMLERLFGLEKYGQQLAELIKKQEASWEGRRREKEGALSRYAGVTREQIRELKRQEKSLEKVLKQENSSLETLRADLEKLRQLLADQETLKELEEKEQRLKVQKKEIQMLEAALADAKRADKLWEAVLAKQEAEKRQNEIQEKLSSLVKETEEKETLEAQYTAMQEQSQKELKTRLPLLQKRKEALEEAEGILQEIRQLNEQKQQFAMEKAALQQQLAQTKEALEENQQQKEAGQTKRASLGKSLQQISVSAQQQAQIQEGFRIQKDLDDLTKRTEAEQERFTHLRLQAAHAKEQWETCQKQAEAFRTEVLQAGGQLQKLQEQQSRFLGLDEKKEFLFAVRAEQEKEQQLCSQEKTCLQNYETIKEALAAARRQAEQAQQQKDQAQILYREHLALFLLDGLKPGEPCPVCGSTHHVKSPQKSHLESRKKLEEAQKTAELHYQQQTEKAAQLQAKAEAEEENHKRILAEKARLDPALLKEDPQKLLHAYETLCQEKQQLEKETEDWRAREREKEKQAQDFHTQAVRRQTEAEGYEKQAETAKEQLSALIKAEQEKNAQKKALTAACGISDFSKAYEELIQNNQLSEKLRKEQDALLSQLEDLEAKSQKLFQEKSSQTQLFQEKTFRTEELCRQLERCQERYQDTAGDLSTEEIAPACRQVISSMEALERQAEQAEKALRLAAKAAADLRVEKGRLEAVAEEAVKDCSRKKEHLREQMQEQQIQEESWILAHRKSQEEQTAAADKIQQFGQQMLQIQAEKKAVEKNLGEKRTDQEEVTVLTGQEQTLAEQIRLHSLQLGAVTKEREQMAGDWKEKEALTEELEQILHKLDLLKELDGLFKGKRFVEFVSRYYLDYISREADACLKNMTGNGYGMETDGSGMFVIRDYKNGGAVRSASTLSGGETFMASLALALALSSGIQMKGAAPMELFFLDEGFGTLDETCLDIVMEALEKVRTRKRSVGIITHVEEIKSRIPVRLIVEPARTGEGGSRVHIDHL</sequence>
<dbReference type="EMBL" id="DWVZ01000192">
    <property type="protein sequence ID" value="HJC64665.1"/>
    <property type="molecule type" value="Genomic_DNA"/>
</dbReference>
<proteinExistence type="inferred from homology"/>